<gene>
    <name evidence="1" type="ORF">ACFSKW_20765</name>
</gene>
<dbReference type="RefSeq" id="WP_379573940.1">
    <property type="nucleotide sequence ID" value="NZ_JBHUFV010000033.1"/>
</dbReference>
<proteinExistence type="predicted"/>
<protein>
    <submittedName>
        <fullName evidence="1">Uncharacterized protein</fullName>
    </submittedName>
</protein>
<name>A0ABW4T038_9ACTN</name>
<dbReference type="Proteomes" id="UP001597368">
    <property type="component" value="Unassembled WGS sequence"/>
</dbReference>
<reference evidence="2" key="1">
    <citation type="journal article" date="2019" name="Int. J. Syst. Evol. Microbiol.">
        <title>The Global Catalogue of Microorganisms (GCM) 10K type strain sequencing project: providing services to taxonomists for standard genome sequencing and annotation.</title>
        <authorList>
            <consortium name="The Broad Institute Genomics Platform"/>
            <consortium name="The Broad Institute Genome Sequencing Center for Infectious Disease"/>
            <person name="Wu L."/>
            <person name="Ma J."/>
        </authorList>
    </citation>
    <scope>NUCLEOTIDE SEQUENCE [LARGE SCALE GENOMIC DNA]</scope>
    <source>
        <strain evidence="2">ICMP 6774ER</strain>
    </source>
</reference>
<sequence>MITLLPAVIVPFQVDRVSQTLAGKTPIRKSVVCQDMIYHAGGGAACSG</sequence>
<organism evidence="1 2">
    <name type="scientific">Nonomuraea mangrovi</name>
    <dbReference type="NCBI Taxonomy" id="2316207"/>
    <lineage>
        <taxon>Bacteria</taxon>
        <taxon>Bacillati</taxon>
        <taxon>Actinomycetota</taxon>
        <taxon>Actinomycetes</taxon>
        <taxon>Streptosporangiales</taxon>
        <taxon>Streptosporangiaceae</taxon>
        <taxon>Nonomuraea</taxon>
    </lineage>
</organism>
<evidence type="ECO:0000313" key="2">
    <source>
        <dbReference type="Proteomes" id="UP001597368"/>
    </source>
</evidence>
<keyword evidence="2" id="KW-1185">Reference proteome</keyword>
<evidence type="ECO:0000313" key="1">
    <source>
        <dbReference type="EMBL" id="MFD1933899.1"/>
    </source>
</evidence>
<accession>A0ABW4T038</accession>
<comment type="caution">
    <text evidence="1">The sequence shown here is derived from an EMBL/GenBank/DDBJ whole genome shotgun (WGS) entry which is preliminary data.</text>
</comment>
<dbReference type="EMBL" id="JBHUFV010000033">
    <property type="protein sequence ID" value="MFD1933899.1"/>
    <property type="molecule type" value="Genomic_DNA"/>
</dbReference>